<protein>
    <recommendedName>
        <fullName evidence="4">Carrier domain-containing protein</fullName>
    </recommendedName>
</protein>
<dbReference type="Pfam" id="PF00550">
    <property type="entry name" value="PP-binding"/>
    <property type="match status" value="1"/>
</dbReference>
<dbReference type="Pfam" id="PF00975">
    <property type="entry name" value="Thioesterase"/>
    <property type="match status" value="1"/>
</dbReference>
<dbReference type="SMART" id="SM00822">
    <property type="entry name" value="PKS_KR"/>
    <property type="match status" value="1"/>
</dbReference>
<dbReference type="SUPFAM" id="SSF53474">
    <property type="entry name" value="alpha/beta-Hydrolases"/>
    <property type="match status" value="1"/>
</dbReference>
<evidence type="ECO:0000256" key="1">
    <source>
        <dbReference type="ARBA" id="ARBA00006432"/>
    </source>
</evidence>
<dbReference type="Proteomes" id="UP000718564">
    <property type="component" value="Unassembled WGS sequence"/>
</dbReference>
<dbReference type="InterPro" id="IPR020845">
    <property type="entry name" value="AMP-binding_CS"/>
</dbReference>
<comment type="similarity">
    <text evidence="1">Belongs to the ATP-dependent AMP-binding enzyme family.</text>
</comment>
<accession>A0ABX1P897</accession>
<proteinExistence type="inferred from homology"/>
<gene>
    <name evidence="5" type="ORF">DP116_14520</name>
</gene>
<dbReference type="RefSeq" id="WP_169155868.1">
    <property type="nucleotide sequence ID" value="NZ_CAWPJE010000088.1"/>
</dbReference>
<dbReference type="PANTHER" id="PTHR22754">
    <property type="entry name" value="DISCO-INTERACTING PROTEIN 2 DIP2 -RELATED"/>
    <property type="match status" value="1"/>
</dbReference>
<dbReference type="CDD" id="cd08953">
    <property type="entry name" value="KR_2_SDR_x"/>
    <property type="match status" value="1"/>
</dbReference>
<evidence type="ECO:0000259" key="4">
    <source>
        <dbReference type="PROSITE" id="PS50075"/>
    </source>
</evidence>
<dbReference type="Gene3D" id="3.40.50.12780">
    <property type="entry name" value="N-terminal domain of ligase-like"/>
    <property type="match status" value="1"/>
</dbReference>
<dbReference type="SUPFAM" id="SSF47336">
    <property type="entry name" value="ACP-like"/>
    <property type="match status" value="1"/>
</dbReference>
<dbReference type="PANTHER" id="PTHR22754:SF32">
    <property type="entry name" value="DISCO-INTERACTING PROTEIN 2"/>
    <property type="match status" value="1"/>
</dbReference>
<dbReference type="Gene3D" id="3.40.50.720">
    <property type="entry name" value="NAD(P)-binding Rossmann-like Domain"/>
    <property type="match status" value="1"/>
</dbReference>
<dbReference type="InterPro" id="IPR036736">
    <property type="entry name" value="ACP-like_sf"/>
</dbReference>
<keyword evidence="2" id="KW-0596">Phosphopantetheine</keyword>
<dbReference type="InterPro" id="IPR009081">
    <property type="entry name" value="PP-bd_ACP"/>
</dbReference>
<dbReference type="SUPFAM" id="SSF56801">
    <property type="entry name" value="Acetyl-CoA synthetase-like"/>
    <property type="match status" value="1"/>
</dbReference>
<dbReference type="CDD" id="cd05906">
    <property type="entry name" value="A_NRPS_TubE_like"/>
    <property type="match status" value="1"/>
</dbReference>
<dbReference type="InterPro" id="IPR036291">
    <property type="entry name" value="NAD(P)-bd_dom_sf"/>
</dbReference>
<dbReference type="Gene3D" id="3.40.50.1820">
    <property type="entry name" value="alpha/beta hydrolase"/>
    <property type="match status" value="1"/>
</dbReference>
<comment type="caution">
    <text evidence="5">The sequence shown here is derived from an EMBL/GenBank/DDBJ whole genome shotgun (WGS) entry which is preliminary data.</text>
</comment>
<dbReference type="SUPFAM" id="SSF51735">
    <property type="entry name" value="NAD(P)-binding Rossmann-fold domains"/>
    <property type="match status" value="2"/>
</dbReference>
<evidence type="ECO:0000313" key="5">
    <source>
        <dbReference type="EMBL" id="NMG20605.1"/>
    </source>
</evidence>
<evidence type="ECO:0000256" key="2">
    <source>
        <dbReference type="ARBA" id="ARBA00022450"/>
    </source>
</evidence>
<dbReference type="InterPro" id="IPR049490">
    <property type="entry name" value="C883_1060-like_KR_N"/>
</dbReference>
<feature type="non-terminal residue" evidence="5">
    <location>
        <position position="1"/>
    </location>
</feature>
<dbReference type="Pfam" id="PF21394">
    <property type="entry name" value="Beta-ketacyl_N"/>
    <property type="match status" value="1"/>
</dbReference>
<evidence type="ECO:0000313" key="6">
    <source>
        <dbReference type="Proteomes" id="UP000718564"/>
    </source>
</evidence>
<dbReference type="PROSITE" id="PS50075">
    <property type="entry name" value="CARRIER"/>
    <property type="match status" value="1"/>
</dbReference>
<dbReference type="InterPro" id="IPR000873">
    <property type="entry name" value="AMP-dep_synth/lig_dom"/>
</dbReference>
<name>A0ABX1P897_9CYAN</name>
<dbReference type="InterPro" id="IPR045851">
    <property type="entry name" value="AMP-bd_C_sf"/>
</dbReference>
<dbReference type="InterPro" id="IPR057326">
    <property type="entry name" value="KR_dom"/>
</dbReference>
<dbReference type="InterPro" id="IPR029058">
    <property type="entry name" value="AB_hydrolase_fold"/>
</dbReference>
<feature type="domain" description="Carrier" evidence="4">
    <location>
        <begin position="1066"/>
        <end position="1141"/>
    </location>
</feature>
<dbReference type="Gene3D" id="1.10.1200.10">
    <property type="entry name" value="ACP-like"/>
    <property type="match status" value="1"/>
</dbReference>
<sequence length="1426" mass="158944">IIYIQRDGNELFQSYEDLLTQAQRINAGLKKLGLQPQDKVILQIKNPQDFIPAFWGCILGGFVPVPLAIAPTYSQVNNAVNKLHNAWQMLEKPIILASIELVEAIASLSGLLGLENFQVESCDRLHEYDPDPSYHLSQPDDLAILLLTSGSTGMPKGVMLSHWNILSSVAATSQVSQLTQEDISLNWLPLDHPGPLIRCCIRCVFLGCEQIHAPTDVVLHQPLTWFDLLERYQVTTTWSPNFAFTLVNEQSDEIKQRKWNLSAVRSLLNTAEPIVPQTAQRFWELFQPHQLSASAMHSSWGMAETSSGVTFSDKFLSENPTSIFAELGLPIPGVSLRIVSSENQVLEEGTVGYLQVKGESVTQGYYNNSQLNGEVFTTDGWFATGDLGFLQAGRLTITGRQKDVIIINGANYYSHEIEAVVEKIPDIEVSYTAAVSVERDKLAIFFSSPLADNERLLREKLEEIQQQVVSQIGIKPDYLLPVDKTAIPKTSIGKIQRSQLCQQLETGEFNSILKKVDILLENAKTIPDWFYRQVWQTKQVRRLTVSTGPTLVFIDPLGLGDYIGEQLTQENQSCIKVSVGSVFAKISDDSYSINPERAEDYQLLLESITAKQKYIEQIIHLWNYSKYKGEISSLAELETAQNTGVYSLLFLVQALAKVQGEQNPVKLLFISSHTQLTETTEEIAYEKSSVLGLLKTIPQEMPWLNCRHIDLYVDLVEVNGDYILAEMQDITGEREVAYRKGQRLVPRLLRVNWESEFKQPLPFKTGGSYLITGGLGGIGVEIAKYLLENYHARLLLVGRTPLLAEKLAAFEQLQQLNGTVVYETVDICDRPGMEVIISALGELDGIIHLAGVARESLIESETQTGLATALRSKVSGTWVLHQLIKDKPDSIFINFSSINGFFGGTTVGAYAAANSFLDAFSDCQRTRSSLQSYCFAWSMWDETGMSRGYEMKQLSRDRGYYAIEKQQGIYAFLAGMSLEPTRLTIGIDGNKANIQRYQSECDSCEKLIAYFTGTVPAIPQTLCDRFGTPTTCQLQLVEEMPLTDSGEIDLHKLVGKIIPHKGERVAPRNDVEREIAKIWEDVLGVENVGIYDNFFQLGGHSLRALQVMYRLQNKFSVDLPLQNLFKTPNIAGLAATIGQQHQEQPFSCLVPIQPKGNRSPFFCVHPVGGNVLCYADLARHLGDEQPFYGLQSVGLNGEQEPMTCVEDMATHYIKAIQTIQPTGPYYIGGWSLGGAIAFEIAQQLSVSGQEVALLALLDSYTPKVIDQVSEQRKRILSQKSSVRVLDDATLASYYFAQDLGSLLGKELVVSLAQLQELELDAQLTYILEQAKTAIVLPPELELAQIRRLFQVFQANIQARLRYRPQPYTGSIVLFCASVQPEEMTADSSGGWDTLAIGGLEKHLIYGGHYQLVKSPKLAEKLNQYIT</sequence>
<dbReference type="EMBL" id="QMEB01000104">
    <property type="protein sequence ID" value="NMG20605.1"/>
    <property type="molecule type" value="Genomic_DNA"/>
</dbReference>
<dbReference type="PROSITE" id="PS00455">
    <property type="entry name" value="AMP_BINDING"/>
    <property type="match status" value="1"/>
</dbReference>
<dbReference type="Gene3D" id="3.30.300.30">
    <property type="match status" value="1"/>
</dbReference>
<keyword evidence="3" id="KW-0597">Phosphoprotein</keyword>
<dbReference type="InterPro" id="IPR042099">
    <property type="entry name" value="ANL_N_sf"/>
</dbReference>
<dbReference type="Pfam" id="PF00501">
    <property type="entry name" value="AMP-binding"/>
    <property type="match status" value="1"/>
</dbReference>
<dbReference type="InterPro" id="IPR013968">
    <property type="entry name" value="PKS_KR"/>
</dbReference>
<reference evidence="5 6" key="1">
    <citation type="submission" date="2018-06" db="EMBL/GenBank/DDBJ databases">
        <title>Comparative genomics of Brasilonema spp. strains.</title>
        <authorList>
            <person name="Alvarenga D.O."/>
            <person name="Fiore M.F."/>
            <person name="Varani A.M."/>
        </authorList>
    </citation>
    <scope>NUCLEOTIDE SEQUENCE [LARGE SCALE GENOMIC DNA]</scope>
    <source>
        <strain evidence="5 6">SPC951</strain>
    </source>
</reference>
<dbReference type="Pfam" id="PF08659">
    <property type="entry name" value="KR"/>
    <property type="match status" value="1"/>
</dbReference>
<keyword evidence="6" id="KW-1185">Reference proteome</keyword>
<organism evidence="5 6">
    <name type="scientific">Brasilonema bromeliae SPC951</name>
    <dbReference type="NCBI Taxonomy" id="385972"/>
    <lineage>
        <taxon>Bacteria</taxon>
        <taxon>Bacillati</taxon>
        <taxon>Cyanobacteriota</taxon>
        <taxon>Cyanophyceae</taxon>
        <taxon>Nostocales</taxon>
        <taxon>Scytonemataceae</taxon>
        <taxon>Brasilonema</taxon>
        <taxon>Bromeliae group (in: Brasilonema)</taxon>
    </lineage>
</organism>
<evidence type="ECO:0000256" key="3">
    <source>
        <dbReference type="ARBA" id="ARBA00022553"/>
    </source>
</evidence>
<dbReference type="InterPro" id="IPR001031">
    <property type="entry name" value="Thioesterase"/>
</dbReference>